<evidence type="ECO:0000259" key="11">
    <source>
        <dbReference type="Pfam" id="PF00155"/>
    </source>
</evidence>
<comment type="pathway">
    <text evidence="1">Amino-acid biosynthesis; L-histidine biosynthesis; L-histidine from 5-phospho-alpha-D-ribose 1-diphosphate: step 7/9.</text>
</comment>
<dbReference type="EC" id="2.6.1.9" evidence="3"/>
<keyword evidence="6" id="KW-0808">Transferase</keyword>
<dbReference type="Gene3D" id="3.40.640.10">
    <property type="entry name" value="Type I PLP-dependent aspartate aminotransferase-like (Major domain)"/>
    <property type="match status" value="1"/>
</dbReference>
<protein>
    <recommendedName>
        <fullName evidence="3">histidinol-phosphate transaminase</fullName>
        <ecNumber evidence="3">2.6.1.9</ecNumber>
    </recommendedName>
</protein>
<keyword evidence="5" id="KW-0028">Amino-acid biosynthesis</keyword>
<evidence type="ECO:0000256" key="3">
    <source>
        <dbReference type="ARBA" id="ARBA00012748"/>
    </source>
</evidence>
<evidence type="ECO:0000256" key="9">
    <source>
        <dbReference type="ARBA" id="ARBA00047481"/>
    </source>
</evidence>
<dbReference type="InterPro" id="IPR015421">
    <property type="entry name" value="PyrdxlP-dep_Trfase_major"/>
</dbReference>
<feature type="compositionally biased region" description="Basic and acidic residues" evidence="10">
    <location>
        <begin position="466"/>
        <end position="476"/>
    </location>
</feature>
<evidence type="ECO:0000256" key="8">
    <source>
        <dbReference type="ARBA" id="ARBA00023102"/>
    </source>
</evidence>
<keyword evidence="4 12" id="KW-0032">Aminotransferase</keyword>
<evidence type="ECO:0000256" key="1">
    <source>
        <dbReference type="ARBA" id="ARBA00005011"/>
    </source>
</evidence>
<sequence length="482" mass="50760">MAGNVTSLFRDGTGAGPVDFRVPGNPYFPTPGMLDELSARLREIVTSRPSDTDTVTARLCALLGLPPQCVVLGNGPAELIAWMGHLLIRDSLAVPVPTSGRWTGRPMETGRRVDMFPLQEADGFALDLDRYAGFLRARGSRAAVVCTPNNPDGGLPRRERLVRFLDAMADLDLVVVDESYLDFADAGPEPGVAREAVLRPNVIVLRGLGENLGLPGVRLGYLVANPALAGRIRSTLPRRNLDPLAEHVVSMLGDHGPEYARGLDRLRADRGDMATRLSALPGLTVYPSQANFLFVRLPVGAEGTLVRDRLLTGHRILVRDCGDKIGSSSRFLRLAVRPQADVRRLVPALEQVLYDSVPAGGPGYSSGTATVDRLIGETSGAGLRLTGAGAGSGSDGVVPRPAVPAVPAPAPVPAPAVGTGVPLPAAVPPMPVTPPVPVAPWAPTPAGVPARGGLTAAQVRGTVRPVETRPRKEDRPWQSTGT</sequence>
<accession>A0ABZ1KMH3</accession>
<evidence type="ECO:0000256" key="4">
    <source>
        <dbReference type="ARBA" id="ARBA00022576"/>
    </source>
</evidence>
<reference evidence="12 13" key="1">
    <citation type="submission" date="2022-10" db="EMBL/GenBank/DDBJ databases">
        <title>The complete genomes of actinobacterial strains from the NBC collection.</title>
        <authorList>
            <person name="Joergensen T.S."/>
            <person name="Alvarez Arevalo M."/>
            <person name="Sterndorff E.B."/>
            <person name="Faurdal D."/>
            <person name="Vuksanovic O."/>
            <person name="Mourched A.-S."/>
            <person name="Charusanti P."/>
            <person name="Shaw S."/>
            <person name="Blin K."/>
            <person name="Weber T."/>
        </authorList>
    </citation>
    <scope>NUCLEOTIDE SEQUENCE [LARGE SCALE GENOMIC DNA]</scope>
    <source>
        <strain evidence="12 13">NBC_00156</strain>
    </source>
</reference>
<comment type="similarity">
    <text evidence="2">Belongs to the class-II pyridoxal-phosphate-dependent aminotransferase family. Histidinol-phosphate aminotransferase subfamily.</text>
</comment>
<proteinExistence type="inferred from homology"/>
<dbReference type="GeneID" id="97281306"/>
<evidence type="ECO:0000256" key="6">
    <source>
        <dbReference type="ARBA" id="ARBA00022679"/>
    </source>
</evidence>
<keyword evidence="8" id="KW-0368">Histidine biosynthesis</keyword>
<keyword evidence="7" id="KW-0663">Pyridoxal phosphate</keyword>
<dbReference type="InterPro" id="IPR004839">
    <property type="entry name" value="Aminotransferase_I/II_large"/>
</dbReference>
<dbReference type="Pfam" id="PF00155">
    <property type="entry name" value="Aminotran_1_2"/>
    <property type="match status" value="1"/>
</dbReference>
<evidence type="ECO:0000256" key="2">
    <source>
        <dbReference type="ARBA" id="ARBA00007970"/>
    </source>
</evidence>
<evidence type="ECO:0000313" key="12">
    <source>
        <dbReference type="EMBL" id="WTQ81140.1"/>
    </source>
</evidence>
<gene>
    <name evidence="12" type="ORF">OG350_12750</name>
</gene>
<dbReference type="EMBL" id="CP108164">
    <property type="protein sequence ID" value="WTQ81140.1"/>
    <property type="molecule type" value="Genomic_DNA"/>
</dbReference>
<evidence type="ECO:0000313" key="13">
    <source>
        <dbReference type="Proteomes" id="UP001622557"/>
    </source>
</evidence>
<dbReference type="Proteomes" id="UP001622557">
    <property type="component" value="Chromosome"/>
</dbReference>
<feature type="region of interest" description="Disordered" evidence="10">
    <location>
        <begin position="449"/>
        <end position="482"/>
    </location>
</feature>
<dbReference type="InterPro" id="IPR050106">
    <property type="entry name" value="HistidinolP_aminotransfase"/>
</dbReference>
<dbReference type="SUPFAM" id="SSF53383">
    <property type="entry name" value="PLP-dependent transferases"/>
    <property type="match status" value="1"/>
</dbReference>
<evidence type="ECO:0000256" key="10">
    <source>
        <dbReference type="SAM" id="MobiDB-lite"/>
    </source>
</evidence>
<comment type="catalytic activity">
    <reaction evidence="9">
        <text>L-histidinol phosphate + 2-oxoglutarate = 3-(imidazol-4-yl)-2-oxopropyl phosphate + L-glutamate</text>
        <dbReference type="Rhea" id="RHEA:23744"/>
        <dbReference type="ChEBI" id="CHEBI:16810"/>
        <dbReference type="ChEBI" id="CHEBI:29985"/>
        <dbReference type="ChEBI" id="CHEBI:57766"/>
        <dbReference type="ChEBI" id="CHEBI:57980"/>
        <dbReference type="EC" id="2.6.1.9"/>
    </reaction>
</comment>
<dbReference type="InterPro" id="IPR015422">
    <property type="entry name" value="PyrdxlP-dep_Trfase_small"/>
</dbReference>
<dbReference type="GO" id="GO:0008483">
    <property type="term" value="F:transaminase activity"/>
    <property type="evidence" value="ECO:0007669"/>
    <property type="project" value="UniProtKB-KW"/>
</dbReference>
<dbReference type="CDD" id="cd00609">
    <property type="entry name" value="AAT_like"/>
    <property type="match status" value="1"/>
</dbReference>
<dbReference type="PANTHER" id="PTHR43643">
    <property type="entry name" value="HISTIDINOL-PHOSPHATE AMINOTRANSFERASE 2"/>
    <property type="match status" value="1"/>
</dbReference>
<organism evidence="12 13">
    <name type="scientific">Streptomyces achromogenes</name>
    <dbReference type="NCBI Taxonomy" id="67255"/>
    <lineage>
        <taxon>Bacteria</taxon>
        <taxon>Bacillati</taxon>
        <taxon>Actinomycetota</taxon>
        <taxon>Actinomycetes</taxon>
        <taxon>Kitasatosporales</taxon>
        <taxon>Streptomycetaceae</taxon>
        <taxon>Streptomyces</taxon>
    </lineage>
</organism>
<feature type="domain" description="Aminotransferase class I/classII large" evidence="11">
    <location>
        <begin position="58"/>
        <end position="348"/>
    </location>
</feature>
<evidence type="ECO:0000256" key="5">
    <source>
        <dbReference type="ARBA" id="ARBA00022605"/>
    </source>
</evidence>
<dbReference type="InterPro" id="IPR015424">
    <property type="entry name" value="PyrdxlP-dep_Trfase"/>
</dbReference>
<dbReference type="RefSeq" id="WP_405447131.1">
    <property type="nucleotide sequence ID" value="NZ_CP108164.1"/>
</dbReference>
<dbReference type="PANTHER" id="PTHR43643:SF6">
    <property type="entry name" value="HISTIDINOL-PHOSPHATE AMINOTRANSFERASE"/>
    <property type="match status" value="1"/>
</dbReference>
<name>A0ABZ1KMH3_STRAH</name>
<evidence type="ECO:0000256" key="7">
    <source>
        <dbReference type="ARBA" id="ARBA00022898"/>
    </source>
</evidence>
<keyword evidence="13" id="KW-1185">Reference proteome</keyword>
<dbReference type="Gene3D" id="3.90.1150.10">
    <property type="entry name" value="Aspartate Aminotransferase, domain 1"/>
    <property type="match status" value="1"/>
</dbReference>